<dbReference type="EMBL" id="BPVZ01000055">
    <property type="protein sequence ID" value="GKV20706.1"/>
    <property type="molecule type" value="Genomic_DNA"/>
</dbReference>
<reference evidence="1 2" key="1">
    <citation type="journal article" date="2021" name="Commun. Biol.">
        <title>The genome of Shorea leprosula (Dipterocarpaceae) highlights the ecological relevance of drought in aseasonal tropical rainforests.</title>
        <authorList>
            <person name="Ng K.K.S."/>
            <person name="Kobayashi M.J."/>
            <person name="Fawcett J.A."/>
            <person name="Hatakeyama M."/>
            <person name="Paape T."/>
            <person name="Ng C.H."/>
            <person name="Ang C.C."/>
            <person name="Tnah L.H."/>
            <person name="Lee C.T."/>
            <person name="Nishiyama T."/>
            <person name="Sese J."/>
            <person name="O'Brien M.J."/>
            <person name="Copetti D."/>
            <person name="Mohd Noor M.I."/>
            <person name="Ong R.C."/>
            <person name="Putra M."/>
            <person name="Sireger I.Z."/>
            <person name="Indrioko S."/>
            <person name="Kosugi Y."/>
            <person name="Izuno A."/>
            <person name="Isagi Y."/>
            <person name="Lee S.L."/>
            <person name="Shimizu K.K."/>
        </authorList>
    </citation>
    <scope>NUCLEOTIDE SEQUENCE [LARGE SCALE GENOMIC DNA]</scope>
    <source>
        <strain evidence="1">214</strain>
    </source>
</reference>
<evidence type="ECO:0000313" key="1">
    <source>
        <dbReference type="EMBL" id="GKV20706.1"/>
    </source>
</evidence>
<evidence type="ECO:0000313" key="2">
    <source>
        <dbReference type="Proteomes" id="UP001054252"/>
    </source>
</evidence>
<sequence>MGRSDYNGKTSWWSERESNLQEWMRSSICTEVDQLS</sequence>
<keyword evidence="2" id="KW-1185">Reference proteome</keyword>
<dbReference type="Proteomes" id="UP001054252">
    <property type="component" value="Unassembled WGS sequence"/>
</dbReference>
<comment type="caution">
    <text evidence="1">The sequence shown here is derived from an EMBL/GenBank/DDBJ whole genome shotgun (WGS) entry which is preliminary data.</text>
</comment>
<accession>A0AAV5K6Q5</accession>
<dbReference type="AlphaFoldDB" id="A0AAV5K6Q5"/>
<name>A0AAV5K6Q5_9ROSI</name>
<gene>
    <name evidence="1" type="ORF">SLEP1_g30791</name>
</gene>
<protein>
    <submittedName>
        <fullName evidence="1">Uncharacterized protein</fullName>
    </submittedName>
</protein>
<proteinExistence type="predicted"/>
<organism evidence="1 2">
    <name type="scientific">Rubroshorea leprosula</name>
    <dbReference type="NCBI Taxonomy" id="152421"/>
    <lineage>
        <taxon>Eukaryota</taxon>
        <taxon>Viridiplantae</taxon>
        <taxon>Streptophyta</taxon>
        <taxon>Embryophyta</taxon>
        <taxon>Tracheophyta</taxon>
        <taxon>Spermatophyta</taxon>
        <taxon>Magnoliopsida</taxon>
        <taxon>eudicotyledons</taxon>
        <taxon>Gunneridae</taxon>
        <taxon>Pentapetalae</taxon>
        <taxon>rosids</taxon>
        <taxon>malvids</taxon>
        <taxon>Malvales</taxon>
        <taxon>Dipterocarpaceae</taxon>
        <taxon>Rubroshorea</taxon>
    </lineage>
</organism>